<dbReference type="KEGG" id="nkf:Nkreftii_001241"/>
<dbReference type="EMBL" id="CP047423">
    <property type="protein sequence ID" value="QPD03467.1"/>
    <property type="molecule type" value="Genomic_DNA"/>
</dbReference>
<evidence type="ECO:0000313" key="1">
    <source>
        <dbReference type="EMBL" id="QPD03467.1"/>
    </source>
</evidence>
<reference evidence="1 2" key="1">
    <citation type="journal article" date="2020" name="ISME J.">
        <title>Enrichment and physiological characterization of a novel comammox Nitrospira indicates ammonium inhibition of complete nitrification.</title>
        <authorList>
            <person name="Sakoula D."/>
            <person name="Koch H."/>
            <person name="Frank J."/>
            <person name="Jetten M.S.M."/>
            <person name="van Kessel M.A.H.J."/>
            <person name="Lucker S."/>
        </authorList>
    </citation>
    <scope>NUCLEOTIDE SEQUENCE [LARGE SCALE GENOMIC DNA]</scope>
    <source>
        <strain evidence="1">Comreactor17</strain>
    </source>
</reference>
<organism evidence="1 2">
    <name type="scientific">Candidatus Nitrospira kreftii</name>
    <dbReference type="NCBI Taxonomy" id="2652173"/>
    <lineage>
        <taxon>Bacteria</taxon>
        <taxon>Pseudomonadati</taxon>
        <taxon>Nitrospirota</taxon>
        <taxon>Nitrospiria</taxon>
        <taxon>Nitrospirales</taxon>
        <taxon>Nitrospiraceae</taxon>
        <taxon>Nitrospira</taxon>
    </lineage>
</organism>
<name>A0A7S8IXY3_9BACT</name>
<sequence length="47" mass="5337">MNIPYLLTWHVILPLPLLRNMQTSCFSELFPRIAVAKSSLLANVPEV</sequence>
<evidence type="ECO:0000313" key="2">
    <source>
        <dbReference type="Proteomes" id="UP000593737"/>
    </source>
</evidence>
<accession>A0A7S8IXY3</accession>
<dbReference type="Proteomes" id="UP000593737">
    <property type="component" value="Chromosome"/>
</dbReference>
<gene>
    <name evidence="1" type="ORF">Nkreftii_001241</name>
</gene>
<dbReference type="AlphaFoldDB" id="A0A7S8IXY3"/>
<protein>
    <submittedName>
        <fullName evidence="1">Uncharacterized protein</fullName>
    </submittedName>
</protein>
<proteinExistence type="predicted"/>